<dbReference type="Proteomes" id="UP000025227">
    <property type="component" value="Unplaced"/>
</dbReference>
<evidence type="ECO:0000256" key="2">
    <source>
        <dbReference type="ARBA" id="ARBA00023242"/>
    </source>
</evidence>
<dbReference type="WBParaSite" id="HCON_00097060-00001">
    <property type="protein sequence ID" value="HCON_00097060-00001"/>
    <property type="gene ID" value="HCON_00097060"/>
</dbReference>
<protein>
    <submittedName>
        <fullName evidence="5">Zinc finger domain containing protein</fullName>
    </submittedName>
</protein>
<comment type="subcellular location">
    <subcellularLocation>
        <location evidence="1">Nucleus</location>
    </subcellularLocation>
</comment>
<dbReference type="OrthoDB" id="5788149at2759"/>
<keyword evidence="2" id="KW-0539">Nucleus</keyword>
<accession>A0A7I4YI72</accession>
<dbReference type="GO" id="GO:0005634">
    <property type="term" value="C:nucleus"/>
    <property type="evidence" value="ECO:0007669"/>
    <property type="project" value="UniProtKB-SubCell"/>
</dbReference>
<dbReference type="Pfam" id="PF07967">
    <property type="entry name" value="zf-C3HC"/>
    <property type="match status" value="1"/>
</dbReference>
<name>A0A7I4YI72_HAECO</name>
<organism evidence="4 5">
    <name type="scientific">Haemonchus contortus</name>
    <name type="common">Barber pole worm</name>
    <dbReference type="NCBI Taxonomy" id="6289"/>
    <lineage>
        <taxon>Eukaryota</taxon>
        <taxon>Metazoa</taxon>
        <taxon>Ecdysozoa</taxon>
        <taxon>Nematoda</taxon>
        <taxon>Chromadorea</taxon>
        <taxon>Rhabditida</taxon>
        <taxon>Rhabditina</taxon>
        <taxon>Rhabditomorpha</taxon>
        <taxon>Strongyloidea</taxon>
        <taxon>Trichostrongylidae</taxon>
        <taxon>Haemonchus</taxon>
    </lineage>
</organism>
<evidence type="ECO:0000256" key="1">
    <source>
        <dbReference type="ARBA" id="ARBA00004123"/>
    </source>
</evidence>
<evidence type="ECO:0000259" key="3">
    <source>
        <dbReference type="Pfam" id="PF07967"/>
    </source>
</evidence>
<sequence>MSSDRSDNADTTEIPLEKIREMKRKACEKLSSLIQAISSPPPDKRSKRSCASFFTYKTLIKSYKFELWAGNEITPRELAVHGWECKARDQVQCIACKQFLCTSVPKITDVDISVYSKCMRRVHEKIVNSHVLTCIYRSEPLQFKHDVDEDFLNDVVRPRISSYRRDGLKLKMVIPNDLNLTNAEGECTSSHEAVIGSSLGWSIETEKLAGKDYFVAVCDYCARDFLLGDIAFDPVKVHQRWCPVLDVNEDDGLALWRVIYSRIAPAKYQRTSLAPTLQEAESAKRVLERSLSVISREVLSNS</sequence>
<evidence type="ECO:0000313" key="4">
    <source>
        <dbReference type="Proteomes" id="UP000025227"/>
    </source>
</evidence>
<dbReference type="OMA" id="HERWCPR"/>
<dbReference type="GO" id="GO:0008270">
    <property type="term" value="F:zinc ion binding"/>
    <property type="evidence" value="ECO:0007669"/>
    <property type="project" value="InterPro"/>
</dbReference>
<dbReference type="AlphaFoldDB" id="A0A7I4YI72"/>
<dbReference type="InterPro" id="IPR012935">
    <property type="entry name" value="NuBaID_N"/>
</dbReference>
<reference evidence="5" key="1">
    <citation type="submission" date="2020-12" db="UniProtKB">
        <authorList>
            <consortium name="WormBaseParasite"/>
        </authorList>
    </citation>
    <scope>IDENTIFICATION</scope>
    <source>
        <strain evidence="5">MHco3</strain>
    </source>
</reference>
<feature type="domain" description="C3HC-type" evidence="3">
    <location>
        <begin position="56"/>
        <end position="141"/>
    </location>
</feature>
<keyword evidence="4" id="KW-1185">Reference proteome</keyword>
<evidence type="ECO:0000313" key="5">
    <source>
        <dbReference type="WBParaSite" id="HCON_00097060-00001"/>
    </source>
</evidence>
<proteinExistence type="predicted"/>